<evidence type="ECO:0000313" key="2">
    <source>
        <dbReference type="Proteomes" id="UP000816034"/>
    </source>
</evidence>
<dbReference type="Proteomes" id="UP000816034">
    <property type="component" value="Unassembled WGS sequence"/>
</dbReference>
<name>A0AA88GFS6_NAELO</name>
<comment type="caution">
    <text evidence="1">The sequence shown here is derived from an EMBL/GenBank/DDBJ whole genome shotgun (WGS) entry which is preliminary data.</text>
</comment>
<proteinExistence type="predicted"/>
<protein>
    <submittedName>
        <fullName evidence="1">Uncharacterized protein</fullName>
    </submittedName>
</protein>
<dbReference type="GeneID" id="68101272"/>
<dbReference type="EMBL" id="PYSW02000036">
    <property type="protein sequence ID" value="KAG2377733.1"/>
    <property type="molecule type" value="Genomic_DNA"/>
</dbReference>
<accession>A0AA88GFS6</accession>
<reference evidence="1 2" key="1">
    <citation type="journal article" date="2018" name="BMC Genomics">
        <title>The genome of Naegleria lovaniensis, the basis for a comparative approach to unravel pathogenicity factors of the human pathogenic amoeba N. fowleri.</title>
        <authorList>
            <person name="Liechti N."/>
            <person name="Schurch N."/>
            <person name="Bruggmann R."/>
            <person name="Wittwer M."/>
        </authorList>
    </citation>
    <scope>NUCLEOTIDE SEQUENCE [LARGE SCALE GENOMIC DNA]</scope>
    <source>
        <strain evidence="1 2">ATCC 30569</strain>
    </source>
</reference>
<organism evidence="1 2">
    <name type="scientific">Naegleria lovaniensis</name>
    <name type="common">Amoeba</name>
    <dbReference type="NCBI Taxonomy" id="51637"/>
    <lineage>
        <taxon>Eukaryota</taxon>
        <taxon>Discoba</taxon>
        <taxon>Heterolobosea</taxon>
        <taxon>Tetramitia</taxon>
        <taxon>Eutetramitia</taxon>
        <taxon>Vahlkampfiidae</taxon>
        <taxon>Naegleria</taxon>
    </lineage>
</organism>
<dbReference type="RefSeq" id="XP_044544995.1">
    <property type="nucleotide sequence ID" value="XM_044698936.1"/>
</dbReference>
<sequence length="124" mass="14541">MDLKTIKVDLFDCIPEYNPDLPFLLSPNMCSTIFPETLERLDTEYDTSYSGDINDEHDPQWKSLKIFLNSLNSLKQGALSIFAEHTENSVDWELYFYLKYSREVWHLEMTGSTSVSSYENYNMD</sequence>
<evidence type="ECO:0000313" key="1">
    <source>
        <dbReference type="EMBL" id="KAG2377733.1"/>
    </source>
</evidence>
<gene>
    <name evidence="1" type="ORF">C9374_008818</name>
</gene>
<dbReference type="AlphaFoldDB" id="A0AA88GFS6"/>
<keyword evidence="2" id="KW-1185">Reference proteome</keyword>